<dbReference type="AlphaFoldDB" id="A0ABD0JZ52"/>
<dbReference type="Proteomes" id="UP001519460">
    <property type="component" value="Unassembled WGS sequence"/>
</dbReference>
<gene>
    <name evidence="2" type="ORF">BaRGS_00028925</name>
</gene>
<dbReference type="EMBL" id="JACVVK020000294">
    <property type="protein sequence ID" value="KAK7479845.1"/>
    <property type="molecule type" value="Genomic_DNA"/>
</dbReference>
<proteinExistence type="predicted"/>
<sequence length="183" mass="20475">MAPTPNRLQEEKKNPTHFSFPLFCTFLCYTPGTPFFPLLQSHQQRHRHYNTASSFDARTSRHDPGSHEGVCAAGVRRHNQSIPPSRHPAENHRQLSSLSDFGSKGRCVMNPKRTKKKKKRRLLLCLGLSGLIKSAAAEEGTWARLKASGQFLANLTNSDKKQCRGAMFQALRCTVPFSGANEN</sequence>
<evidence type="ECO:0000313" key="3">
    <source>
        <dbReference type="Proteomes" id="UP001519460"/>
    </source>
</evidence>
<reference evidence="2 3" key="1">
    <citation type="journal article" date="2023" name="Sci. Data">
        <title>Genome assembly of the Korean intertidal mud-creeper Batillaria attramentaria.</title>
        <authorList>
            <person name="Patra A.K."/>
            <person name="Ho P.T."/>
            <person name="Jun S."/>
            <person name="Lee S.J."/>
            <person name="Kim Y."/>
            <person name="Won Y.J."/>
        </authorList>
    </citation>
    <scope>NUCLEOTIDE SEQUENCE [LARGE SCALE GENOMIC DNA]</scope>
    <source>
        <strain evidence="2">Wonlab-2016</strain>
    </source>
</reference>
<comment type="caution">
    <text evidence="2">The sequence shown here is derived from an EMBL/GenBank/DDBJ whole genome shotgun (WGS) entry which is preliminary data.</text>
</comment>
<organism evidence="2 3">
    <name type="scientific">Batillaria attramentaria</name>
    <dbReference type="NCBI Taxonomy" id="370345"/>
    <lineage>
        <taxon>Eukaryota</taxon>
        <taxon>Metazoa</taxon>
        <taxon>Spiralia</taxon>
        <taxon>Lophotrochozoa</taxon>
        <taxon>Mollusca</taxon>
        <taxon>Gastropoda</taxon>
        <taxon>Caenogastropoda</taxon>
        <taxon>Sorbeoconcha</taxon>
        <taxon>Cerithioidea</taxon>
        <taxon>Batillariidae</taxon>
        <taxon>Batillaria</taxon>
    </lineage>
</organism>
<name>A0ABD0JZ52_9CAEN</name>
<accession>A0ABD0JZ52</accession>
<evidence type="ECO:0000256" key="1">
    <source>
        <dbReference type="SAM" id="MobiDB-lite"/>
    </source>
</evidence>
<feature type="region of interest" description="Disordered" evidence="1">
    <location>
        <begin position="81"/>
        <end position="113"/>
    </location>
</feature>
<evidence type="ECO:0000313" key="2">
    <source>
        <dbReference type="EMBL" id="KAK7479845.1"/>
    </source>
</evidence>
<protein>
    <submittedName>
        <fullName evidence="2">Uncharacterized protein</fullName>
    </submittedName>
</protein>
<keyword evidence="3" id="KW-1185">Reference proteome</keyword>